<keyword evidence="3" id="KW-1185">Reference proteome</keyword>
<dbReference type="InterPro" id="IPR025101">
    <property type="entry name" value="DUF4012"/>
</dbReference>
<evidence type="ECO:0000313" key="3">
    <source>
        <dbReference type="Proteomes" id="UP000283128"/>
    </source>
</evidence>
<keyword evidence="1" id="KW-1133">Transmembrane helix</keyword>
<dbReference type="EMBL" id="RZYA01000026">
    <property type="protein sequence ID" value="RVU16713.1"/>
    <property type="molecule type" value="Genomic_DNA"/>
</dbReference>
<feature type="transmembrane region" description="Helical" evidence="1">
    <location>
        <begin position="31"/>
        <end position="52"/>
    </location>
</feature>
<name>A0A437P368_9ACTN</name>
<gene>
    <name evidence="2" type="ORF">EOT10_35695</name>
</gene>
<comment type="caution">
    <text evidence="2">The sequence shown here is derived from an EMBL/GenBank/DDBJ whole genome shotgun (WGS) entry which is preliminary data.</text>
</comment>
<protein>
    <submittedName>
        <fullName evidence="2">DUF4012 domain-containing protein</fullName>
    </submittedName>
</protein>
<keyword evidence="1" id="KW-0472">Membrane</keyword>
<evidence type="ECO:0000256" key="1">
    <source>
        <dbReference type="SAM" id="Phobius"/>
    </source>
</evidence>
<evidence type="ECO:0000313" key="2">
    <source>
        <dbReference type="EMBL" id="RVU16713.1"/>
    </source>
</evidence>
<sequence length="624" mass="66331">MTVPKVRVPFTGRPGRARDARRARRRVSGPLARNVLLAAAAVPAAAAAWIGVTGVLARSELLAAQHDLTALRDSFATSAEHLPSKGVAAGAPAESAQERLARSAAGHAARAHDLTTGPAWYTAAQLPFLGGPLETVRGIAQASDRLAGAVLSPLAGAVPRLEAGARTGGIPRVLTRLESEAPAFARAARVAAEVRDDAHGLPGSTWLPAVDRARTQLSDQLDRLVPQTRDAAVAARVMPSMLGSHGQRRYFLAFQNTAEARGTGGLPGAFAVLRADRGHLSFEHFGNNTELDSTTTHVNLGAEFTAQYGNNQPESAWANSNLSPHFPNAARIWTAAWRNHTGGRLDGAFAIDPGALGLLLRATGPARMPDGTALTADNVVDITQRDAYAKFDNIAQRKAYFVDTARAAAGRLMTAADDPRMIPALLSAVRDVQREGRLQVWSAHADEQRQLASRPFSGVLPDGPGPFAGLVVNNAAGTKLDYYLDRSLVWAPGACTDRGRSVTTTMTLTNRAPVSGLPEYVTQRVDYPSYRTHPGDNRLLLSYYAGKGARLTGATLDGRRVAMIPGVERGHPVYTLDLELPRQSSRTLVLRLNEPEADHAPTILRQALVTPLRVTVKPAGPCGG</sequence>
<keyword evidence="1" id="KW-0812">Transmembrane</keyword>
<proteinExistence type="predicted"/>
<organism evidence="2 3">
    <name type="scientific">Streptomyces antnestii</name>
    <dbReference type="NCBI Taxonomy" id="2494256"/>
    <lineage>
        <taxon>Bacteria</taxon>
        <taxon>Bacillati</taxon>
        <taxon>Actinomycetota</taxon>
        <taxon>Actinomycetes</taxon>
        <taxon>Kitasatosporales</taxon>
        <taxon>Streptomycetaceae</taxon>
        <taxon>Streptomyces</taxon>
    </lineage>
</organism>
<dbReference type="Pfam" id="PF13196">
    <property type="entry name" value="DUF4012"/>
    <property type="match status" value="1"/>
</dbReference>
<dbReference type="Proteomes" id="UP000283128">
    <property type="component" value="Unassembled WGS sequence"/>
</dbReference>
<accession>A0A437P368</accession>
<dbReference type="AlphaFoldDB" id="A0A437P368"/>
<reference evidence="2 3" key="1">
    <citation type="submission" date="2019-01" db="EMBL/GenBank/DDBJ databases">
        <title>Genome sequences of Streptomyces and Rhizobium isolates collected from root and soil.</title>
        <authorList>
            <person name="Chhettri S."/>
            <person name="Sevigny J.L."/>
            <person name="Sen A."/>
            <person name="Ennis N."/>
            <person name="Tisa L."/>
        </authorList>
    </citation>
    <scope>NUCLEOTIDE SEQUENCE [LARGE SCALE GENOMIC DNA]</scope>
    <source>
        <strain evidence="2 3">San01</strain>
    </source>
</reference>
<dbReference type="OrthoDB" id="3203519at2"/>